<keyword evidence="6 7" id="KW-0472">Membrane</keyword>
<evidence type="ECO:0000256" key="7">
    <source>
        <dbReference type="RuleBase" id="RU363032"/>
    </source>
</evidence>
<feature type="transmembrane region" description="Helical" evidence="7">
    <location>
        <begin position="96"/>
        <end position="121"/>
    </location>
</feature>
<accession>A0ABT9V940</accession>
<feature type="transmembrane region" description="Helical" evidence="7">
    <location>
        <begin position="223"/>
        <end position="244"/>
    </location>
</feature>
<keyword evidence="4 7" id="KW-0812">Transmembrane</keyword>
<evidence type="ECO:0000256" key="6">
    <source>
        <dbReference type="ARBA" id="ARBA00023136"/>
    </source>
</evidence>
<dbReference type="EMBL" id="JAUSTU010000028">
    <property type="protein sequence ID" value="MDQ0157480.1"/>
    <property type="molecule type" value="Genomic_DNA"/>
</dbReference>
<gene>
    <name evidence="9" type="ORF">J2S07_003815</name>
</gene>
<evidence type="ECO:0000256" key="2">
    <source>
        <dbReference type="ARBA" id="ARBA00022448"/>
    </source>
</evidence>
<dbReference type="PANTHER" id="PTHR30151:SF20">
    <property type="entry name" value="ABC TRANSPORTER PERMEASE PROTEIN HI_0355-RELATED"/>
    <property type="match status" value="1"/>
</dbReference>
<feature type="transmembrane region" description="Helical" evidence="7">
    <location>
        <begin position="127"/>
        <end position="146"/>
    </location>
</feature>
<evidence type="ECO:0000313" key="10">
    <source>
        <dbReference type="Proteomes" id="UP001231362"/>
    </source>
</evidence>
<evidence type="ECO:0000256" key="4">
    <source>
        <dbReference type="ARBA" id="ARBA00022692"/>
    </source>
</evidence>
<protein>
    <submittedName>
        <fullName evidence="9">Hydroxymethylpyrimidine transport system permease protein</fullName>
    </submittedName>
</protein>
<feature type="domain" description="ABC transmembrane type-1" evidence="8">
    <location>
        <begin position="61"/>
        <end position="241"/>
    </location>
</feature>
<evidence type="ECO:0000259" key="8">
    <source>
        <dbReference type="PROSITE" id="PS50928"/>
    </source>
</evidence>
<dbReference type="PANTHER" id="PTHR30151">
    <property type="entry name" value="ALKANE SULFONATE ABC TRANSPORTER-RELATED, MEMBRANE SUBUNIT"/>
    <property type="match status" value="1"/>
</dbReference>
<dbReference type="SUPFAM" id="SSF161098">
    <property type="entry name" value="MetI-like"/>
    <property type="match status" value="1"/>
</dbReference>
<keyword evidence="5 7" id="KW-1133">Transmembrane helix</keyword>
<sequence length="267" mass="29743">MKNLKQWLKHYRLFIGLLLLMLVMLQLVVQSNLVPAFIIPAPSKVIEHILENWRILLFDHLWATMLEFTIGFTLAAIAGIALAVGMFFSKTIEKMIYPFVLMSQMIPIIALSPIFVLWFGYSLWSKVAVTILMSFFPIVVSSFDGLRACDKGYIELLRSMGANNKQIFMKLHIPMALPSLFSGLKIGMVYALVGATIGEWLGASEGLGFYSRRMSGDLNADGVFAAIVLLTIIGLILFGVATMIERKVLSWKNGSSIINQSGVEENE</sequence>
<evidence type="ECO:0000256" key="3">
    <source>
        <dbReference type="ARBA" id="ARBA00022475"/>
    </source>
</evidence>
<dbReference type="RefSeq" id="WP_307151942.1">
    <property type="nucleotide sequence ID" value="NZ_JAUSTU010000028.1"/>
</dbReference>
<proteinExistence type="inferred from homology"/>
<organism evidence="9 10">
    <name type="scientific">Anoxybacillus andreesenii</name>
    <dbReference type="NCBI Taxonomy" id="1325932"/>
    <lineage>
        <taxon>Bacteria</taxon>
        <taxon>Bacillati</taxon>
        <taxon>Bacillota</taxon>
        <taxon>Bacilli</taxon>
        <taxon>Bacillales</taxon>
        <taxon>Anoxybacillaceae</taxon>
        <taxon>Anoxybacillus</taxon>
    </lineage>
</organism>
<evidence type="ECO:0000256" key="5">
    <source>
        <dbReference type="ARBA" id="ARBA00022989"/>
    </source>
</evidence>
<comment type="subcellular location">
    <subcellularLocation>
        <location evidence="1 7">Cell membrane</location>
        <topology evidence="1 7">Multi-pass membrane protein</topology>
    </subcellularLocation>
</comment>
<reference evidence="9 10" key="1">
    <citation type="submission" date="2023-07" db="EMBL/GenBank/DDBJ databases">
        <title>Genomic Encyclopedia of Type Strains, Phase IV (KMG-IV): sequencing the most valuable type-strain genomes for metagenomic binning, comparative biology and taxonomic classification.</title>
        <authorList>
            <person name="Goeker M."/>
        </authorList>
    </citation>
    <scope>NUCLEOTIDE SEQUENCE [LARGE SCALE GENOMIC DNA]</scope>
    <source>
        <strain evidence="9 10">DSM 23948</strain>
    </source>
</reference>
<dbReference type="Pfam" id="PF00528">
    <property type="entry name" value="BPD_transp_1"/>
    <property type="match status" value="1"/>
</dbReference>
<name>A0ABT9V940_9BACL</name>
<dbReference type="Proteomes" id="UP001231362">
    <property type="component" value="Unassembled WGS sequence"/>
</dbReference>
<comment type="caution">
    <text evidence="9">The sequence shown here is derived from an EMBL/GenBank/DDBJ whole genome shotgun (WGS) entry which is preliminary data.</text>
</comment>
<keyword evidence="2 7" id="KW-0813">Transport</keyword>
<keyword evidence="3" id="KW-1003">Cell membrane</keyword>
<dbReference type="InterPro" id="IPR000515">
    <property type="entry name" value="MetI-like"/>
</dbReference>
<dbReference type="PROSITE" id="PS50928">
    <property type="entry name" value="ABC_TM1"/>
    <property type="match status" value="1"/>
</dbReference>
<dbReference type="CDD" id="cd06261">
    <property type="entry name" value="TM_PBP2"/>
    <property type="match status" value="1"/>
</dbReference>
<feature type="transmembrane region" description="Helical" evidence="7">
    <location>
        <begin position="60"/>
        <end position="84"/>
    </location>
</feature>
<evidence type="ECO:0000313" key="9">
    <source>
        <dbReference type="EMBL" id="MDQ0157480.1"/>
    </source>
</evidence>
<dbReference type="Gene3D" id="1.10.3720.10">
    <property type="entry name" value="MetI-like"/>
    <property type="match status" value="1"/>
</dbReference>
<comment type="similarity">
    <text evidence="7">Belongs to the binding-protein-dependent transport system permease family.</text>
</comment>
<dbReference type="InterPro" id="IPR035906">
    <property type="entry name" value="MetI-like_sf"/>
</dbReference>
<feature type="transmembrane region" description="Helical" evidence="7">
    <location>
        <begin position="167"/>
        <end position="193"/>
    </location>
</feature>
<keyword evidence="10" id="KW-1185">Reference proteome</keyword>
<evidence type="ECO:0000256" key="1">
    <source>
        <dbReference type="ARBA" id="ARBA00004651"/>
    </source>
</evidence>